<keyword evidence="1 2" id="KW-0728">SH3 domain</keyword>
<evidence type="ECO:0000256" key="2">
    <source>
        <dbReference type="PROSITE-ProRule" id="PRU00192"/>
    </source>
</evidence>
<name>X6NHX1_RETFI</name>
<dbReference type="PRINTS" id="PR00452">
    <property type="entry name" value="SH3DOMAIN"/>
</dbReference>
<dbReference type="InterPro" id="IPR036028">
    <property type="entry name" value="SH3-like_dom_sf"/>
</dbReference>
<dbReference type="AlphaFoldDB" id="X6NHX1"/>
<dbReference type="PRINTS" id="PR01887">
    <property type="entry name" value="SPECTRNALPHA"/>
</dbReference>
<reference evidence="5 6" key="1">
    <citation type="journal article" date="2013" name="Curr. Biol.">
        <title>The Genome of the Foraminiferan Reticulomyxa filosa.</title>
        <authorList>
            <person name="Glockner G."/>
            <person name="Hulsmann N."/>
            <person name="Schleicher M."/>
            <person name="Noegel A.A."/>
            <person name="Eichinger L."/>
            <person name="Gallinger C."/>
            <person name="Pawlowski J."/>
            <person name="Sierra R."/>
            <person name="Euteneuer U."/>
            <person name="Pillet L."/>
            <person name="Moustafa A."/>
            <person name="Platzer M."/>
            <person name="Groth M."/>
            <person name="Szafranski K."/>
            <person name="Schliwa M."/>
        </authorList>
    </citation>
    <scope>NUCLEOTIDE SEQUENCE [LARGE SCALE GENOMIC DNA]</scope>
</reference>
<evidence type="ECO:0000259" key="4">
    <source>
        <dbReference type="PROSITE" id="PS50002"/>
    </source>
</evidence>
<dbReference type="PANTHER" id="PTHR46026">
    <property type="entry name" value="RHO-TYPE GUANINE NUCLEOTIDE EXCHANGE FACTOR, ISOFORM F"/>
    <property type="match status" value="1"/>
</dbReference>
<organism evidence="5 6">
    <name type="scientific">Reticulomyxa filosa</name>
    <dbReference type="NCBI Taxonomy" id="46433"/>
    <lineage>
        <taxon>Eukaryota</taxon>
        <taxon>Sar</taxon>
        <taxon>Rhizaria</taxon>
        <taxon>Retaria</taxon>
        <taxon>Foraminifera</taxon>
        <taxon>Monothalamids</taxon>
        <taxon>Reticulomyxidae</taxon>
        <taxon>Reticulomyxa</taxon>
    </lineage>
</organism>
<dbReference type="InterPro" id="IPR001452">
    <property type="entry name" value="SH3_domain"/>
</dbReference>
<evidence type="ECO:0000313" key="6">
    <source>
        <dbReference type="Proteomes" id="UP000023152"/>
    </source>
</evidence>
<proteinExistence type="predicted"/>
<dbReference type="SUPFAM" id="SSF50044">
    <property type="entry name" value="SH3-domain"/>
    <property type="match status" value="1"/>
</dbReference>
<evidence type="ECO:0000256" key="3">
    <source>
        <dbReference type="SAM" id="MobiDB-lite"/>
    </source>
</evidence>
<dbReference type="Gene3D" id="2.30.30.40">
    <property type="entry name" value="SH3 Domains"/>
    <property type="match status" value="1"/>
</dbReference>
<feature type="region of interest" description="Disordered" evidence="3">
    <location>
        <begin position="94"/>
        <end position="126"/>
    </location>
</feature>
<dbReference type="SMART" id="SM00326">
    <property type="entry name" value="SH3"/>
    <property type="match status" value="1"/>
</dbReference>
<evidence type="ECO:0000256" key="1">
    <source>
        <dbReference type="ARBA" id="ARBA00022443"/>
    </source>
</evidence>
<dbReference type="Proteomes" id="UP000023152">
    <property type="component" value="Unassembled WGS sequence"/>
</dbReference>
<dbReference type="OrthoDB" id="10255964at2759"/>
<dbReference type="PROSITE" id="PS50002">
    <property type="entry name" value="SH3"/>
    <property type="match status" value="1"/>
</dbReference>
<comment type="caution">
    <text evidence="5">The sequence shown here is derived from an EMBL/GenBank/DDBJ whole genome shotgun (WGS) entry which is preliminary data.</text>
</comment>
<dbReference type="EMBL" id="ASPP01008223">
    <property type="protein sequence ID" value="ETO25895.1"/>
    <property type="molecule type" value="Genomic_DNA"/>
</dbReference>
<dbReference type="Pfam" id="PF00018">
    <property type="entry name" value="SH3_1"/>
    <property type="match status" value="1"/>
</dbReference>
<feature type="compositionally biased region" description="Basic and acidic residues" evidence="3">
    <location>
        <begin position="110"/>
        <end position="126"/>
    </location>
</feature>
<feature type="domain" description="SH3" evidence="4">
    <location>
        <begin position="34"/>
        <end position="93"/>
    </location>
</feature>
<evidence type="ECO:0000313" key="5">
    <source>
        <dbReference type="EMBL" id="ETO25895.1"/>
    </source>
</evidence>
<sequence length="185" mass="20742">MFVAEQINCLKKDFLVVNLKGTAKFEKTNNHESMAVSQVIATHTYTTKDEGHLSFKAGDVIDVVQEDKSGWWVGKVKNKQGYFPVTYVKKYDGAKKSAAKSGTTKKPAAKKQETAKQATKEKDTYKESLLTDTEKSTAAYMEMSSDMDVTTSTNQKTDPNAEMYYYSEVLNLKFNPNAKSRFGMP</sequence>
<gene>
    <name evidence="5" type="ORF">RFI_11243</name>
</gene>
<accession>X6NHX1</accession>
<protein>
    <recommendedName>
        <fullName evidence="4">SH3 domain-containing protein</fullName>
    </recommendedName>
</protein>
<keyword evidence="6" id="KW-1185">Reference proteome</keyword>
<dbReference type="FunFam" id="2.30.30.40:FF:000072">
    <property type="entry name" value="Unconventional Myosin IB"/>
    <property type="match status" value="1"/>
</dbReference>
<dbReference type="PANTHER" id="PTHR46026:SF1">
    <property type="entry name" value="RHO-TYPE GUANINE NUCLEOTIDE EXCHANGE FACTOR, ISOFORM F"/>
    <property type="match status" value="1"/>
</dbReference>